<dbReference type="Proteomes" id="UP000799766">
    <property type="component" value="Unassembled WGS sequence"/>
</dbReference>
<protein>
    <submittedName>
        <fullName evidence="2">Uncharacterized protein</fullName>
    </submittedName>
</protein>
<dbReference type="EMBL" id="MU001713">
    <property type="protein sequence ID" value="KAF2452287.1"/>
    <property type="molecule type" value="Genomic_DNA"/>
</dbReference>
<evidence type="ECO:0000256" key="1">
    <source>
        <dbReference type="SAM" id="Phobius"/>
    </source>
</evidence>
<sequence length="125" mass="13871">MTSLQRLFFVSYCLPLSSTSLIHDMDAITFHVRRAAVLLFTFFISVLANGYANAYYDALGGSSPPGVLIRGLGWLAASTVNSKFQVPPTPAEETWLLYVVLAPVVAGHVWNPFEGRERFSWAKPY</sequence>
<gene>
    <name evidence="2" type="ORF">BDY21DRAFT_359681</name>
</gene>
<name>A0A6A6NLA1_9PEZI</name>
<keyword evidence="3" id="KW-1185">Reference proteome</keyword>
<accession>A0A6A6NLA1</accession>
<reference evidence="2" key="1">
    <citation type="journal article" date="2020" name="Stud. Mycol.">
        <title>101 Dothideomycetes genomes: a test case for predicting lifestyles and emergence of pathogens.</title>
        <authorList>
            <person name="Haridas S."/>
            <person name="Albert R."/>
            <person name="Binder M."/>
            <person name="Bloem J."/>
            <person name="Labutti K."/>
            <person name="Salamov A."/>
            <person name="Andreopoulos B."/>
            <person name="Baker S."/>
            <person name="Barry K."/>
            <person name="Bills G."/>
            <person name="Bluhm B."/>
            <person name="Cannon C."/>
            <person name="Castanera R."/>
            <person name="Culley D."/>
            <person name="Daum C."/>
            <person name="Ezra D."/>
            <person name="Gonzalez J."/>
            <person name="Henrissat B."/>
            <person name="Kuo A."/>
            <person name="Liang C."/>
            <person name="Lipzen A."/>
            <person name="Lutzoni F."/>
            <person name="Magnuson J."/>
            <person name="Mondo S."/>
            <person name="Nolan M."/>
            <person name="Ohm R."/>
            <person name="Pangilinan J."/>
            <person name="Park H.-J."/>
            <person name="Ramirez L."/>
            <person name="Alfaro M."/>
            <person name="Sun H."/>
            <person name="Tritt A."/>
            <person name="Yoshinaga Y."/>
            <person name="Zwiers L.-H."/>
            <person name="Turgeon B."/>
            <person name="Goodwin S."/>
            <person name="Spatafora J."/>
            <person name="Crous P."/>
            <person name="Grigoriev I."/>
        </authorList>
    </citation>
    <scope>NUCLEOTIDE SEQUENCE</scope>
    <source>
        <strain evidence="2">ATCC 16933</strain>
    </source>
</reference>
<keyword evidence="1" id="KW-0812">Transmembrane</keyword>
<dbReference type="AlphaFoldDB" id="A0A6A6NLA1"/>
<evidence type="ECO:0000313" key="3">
    <source>
        <dbReference type="Proteomes" id="UP000799766"/>
    </source>
</evidence>
<feature type="transmembrane region" description="Helical" evidence="1">
    <location>
        <begin position="35"/>
        <end position="56"/>
    </location>
</feature>
<feature type="transmembrane region" description="Helical" evidence="1">
    <location>
        <begin position="95"/>
        <end position="113"/>
    </location>
</feature>
<keyword evidence="1" id="KW-0472">Membrane</keyword>
<evidence type="ECO:0000313" key="2">
    <source>
        <dbReference type="EMBL" id="KAF2452287.1"/>
    </source>
</evidence>
<organism evidence="2 3">
    <name type="scientific">Lineolata rhizophorae</name>
    <dbReference type="NCBI Taxonomy" id="578093"/>
    <lineage>
        <taxon>Eukaryota</taxon>
        <taxon>Fungi</taxon>
        <taxon>Dikarya</taxon>
        <taxon>Ascomycota</taxon>
        <taxon>Pezizomycotina</taxon>
        <taxon>Dothideomycetes</taxon>
        <taxon>Dothideomycetes incertae sedis</taxon>
        <taxon>Lineolatales</taxon>
        <taxon>Lineolataceae</taxon>
        <taxon>Lineolata</taxon>
    </lineage>
</organism>
<keyword evidence="1" id="KW-1133">Transmembrane helix</keyword>
<proteinExistence type="predicted"/>